<keyword evidence="1" id="KW-1133">Transmembrane helix</keyword>
<proteinExistence type="predicted"/>
<feature type="transmembrane region" description="Helical" evidence="1">
    <location>
        <begin position="36"/>
        <end position="56"/>
    </location>
</feature>
<dbReference type="EMBL" id="SGSU01000012">
    <property type="protein sequence ID" value="RZG66119.1"/>
    <property type="molecule type" value="Genomic_DNA"/>
</dbReference>
<comment type="caution">
    <text evidence="2">The sequence shown here is derived from an EMBL/GenBank/DDBJ whole genome shotgun (WGS) entry which is preliminary data.</text>
</comment>
<evidence type="ECO:0000313" key="3">
    <source>
        <dbReference type="Proteomes" id="UP000293483"/>
    </source>
</evidence>
<name>A0A4Q7AZK7_9GAMM</name>
<dbReference type="RefSeq" id="WP_130146446.1">
    <property type="nucleotide sequence ID" value="NZ_SGSU01000012.1"/>
</dbReference>
<feature type="transmembrane region" description="Helical" evidence="1">
    <location>
        <begin position="62"/>
        <end position="79"/>
    </location>
</feature>
<gene>
    <name evidence="2" type="ORF">EXE25_11475</name>
</gene>
<sequence length="96" mass="11141">MPKNLAAPIQHNHRLPHHHQYAELHKINQMLHQQSHLFIVALGTLIGALIALFIAYHLKTTTANVLLLSWIPFALPYLLREIYIYTLIHIQDDGEY</sequence>
<dbReference type="Proteomes" id="UP000293483">
    <property type="component" value="Unassembled WGS sequence"/>
</dbReference>
<keyword evidence="1" id="KW-0812">Transmembrane</keyword>
<organism evidence="2 3">
    <name type="scientific">Acinetobacter bouvetii</name>
    <dbReference type="NCBI Taxonomy" id="202951"/>
    <lineage>
        <taxon>Bacteria</taxon>
        <taxon>Pseudomonadati</taxon>
        <taxon>Pseudomonadota</taxon>
        <taxon>Gammaproteobacteria</taxon>
        <taxon>Moraxellales</taxon>
        <taxon>Moraxellaceae</taxon>
        <taxon>Acinetobacter</taxon>
    </lineage>
</organism>
<keyword evidence="1" id="KW-0472">Membrane</keyword>
<dbReference type="AlphaFoldDB" id="A0A4Q7AZK7"/>
<accession>A0A4Q7AZK7</accession>
<dbReference type="STRING" id="202951.GCA_001485025_02638"/>
<evidence type="ECO:0000313" key="2">
    <source>
        <dbReference type="EMBL" id="RZG66119.1"/>
    </source>
</evidence>
<evidence type="ECO:0008006" key="4">
    <source>
        <dbReference type="Google" id="ProtNLM"/>
    </source>
</evidence>
<protein>
    <recommendedName>
        <fullName evidence="4">FUSC family protein</fullName>
    </recommendedName>
</protein>
<evidence type="ECO:0000256" key="1">
    <source>
        <dbReference type="SAM" id="Phobius"/>
    </source>
</evidence>
<reference evidence="2 3" key="1">
    <citation type="submission" date="2019-02" db="EMBL/GenBank/DDBJ databases">
        <title>The Batch Genome Submission of Acinetobacter spp. strains.</title>
        <authorList>
            <person name="Qin J."/>
            <person name="Hu Y."/>
            <person name="Ye H."/>
            <person name="Wei L."/>
            <person name="Feng Y."/>
            <person name="Zong Z."/>
        </authorList>
    </citation>
    <scope>NUCLEOTIDE SEQUENCE [LARGE SCALE GENOMIC DNA]</scope>
    <source>
        <strain evidence="2 3">WCHABo060081</strain>
    </source>
</reference>